<dbReference type="InterPro" id="IPR041118">
    <property type="entry name" value="Rx_N"/>
</dbReference>
<dbReference type="InterPro" id="IPR056789">
    <property type="entry name" value="LRR_R13L1-DRL21"/>
</dbReference>
<dbReference type="SUPFAM" id="SSF52058">
    <property type="entry name" value="L domain-like"/>
    <property type="match status" value="1"/>
</dbReference>
<evidence type="ECO:0000259" key="8">
    <source>
        <dbReference type="Pfam" id="PF23559"/>
    </source>
</evidence>
<feature type="domain" description="R13L1/DRL21-like LRR repeat region" evidence="9">
    <location>
        <begin position="497"/>
        <end position="606"/>
    </location>
</feature>
<feature type="domain" description="Disease resistance N-terminal" evidence="7">
    <location>
        <begin position="102"/>
        <end position="193"/>
    </location>
</feature>
<evidence type="ECO:0000256" key="4">
    <source>
        <dbReference type="ARBA" id="ARBA00022821"/>
    </source>
</evidence>
<organism evidence="10 11">
    <name type="scientific">Xanthoceras sorbifolium</name>
    <dbReference type="NCBI Taxonomy" id="99658"/>
    <lineage>
        <taxon>Eukaryota</taxon>
        <taxon>Viridiplantae</taxon>
        <taxon>Streptophyta</taxon>
        <taxon>Embryophyta</taxon>
        <taxon>Tracheophyta</taxon>
        <taxon>Spermatophyta</taxon>
        <taxon>Magnoliopsida</taxon>
        <taxon>eudicotyledons</taxon>
        <taxon>Gunneridae</taxon>
        <taxon>Pentapetalae</taxon>
        <taxon>rosids</taxon>
        <taxon>malvids</taxon>
        <taxon>Sapindales</taxon>
        <taxon>Sapindaceae</taxon>
        <taxon>Xanthoceroideae</taxon>
        <taxon>Xanthoceras</taxon>
    </lineage>
</organism>
<dbReference type="Pfam" id="PF25019">
    <property type="entry name" value="LRR_R13L1-DRL21"/>
    <property type="match status" value="1"/>
</dbReference>
<evidence type="ECO:0000256" key="3">
    <source>
        <dbReference type="ARBA" id="ARBA00022741"/>
    </source>
</evidence>
<dbReference type="PANTHER" id="PTHR36766">
    <property type="entry name" value="PLANT BROAD-SPECTRUM MILDEW RESISTANCE PROTEIN RPW8"/>
    <property type="match status" value="1"/>
</dbReference>
<keyword evidence="3" id="KW-0547">Nucleotide-binding</keyword>
<dbReference type="InterPro" id="IPR002182">
    <property type="entry name" value="NB-ARC"/>
</dbReference>
<dbReference type="Gene3D" id="3.80.10.10">
    <property type="entry name" value="Ribonuclease Inhibitor"/>
    <property type="match status" value="1"/>
</dbReference>
<reference evidence="10 11" key="1">
    <citation type="submission" date="2021-02" db="EMBL/GenBank/DDBJ databases">
        <title>Plant Genome Project.</title>
        <authorList>
            <person name="Zhang R.-G."/>
        </authorList>
    </citation>
    <scope>NUCLEOTIDE SEQUENCE [LARGE SCALE GENOMIC DNA]</scope>
    <source>
        <tissue evidence="10">Leaves</tissue>
    </source>
</reference>
<proteinExistence type="predicted"/>
<protein>
    <submittedName>
        <fullName evidence="10">Uncharacterized protein</fullName>
    </submittedName>
</protein>
<evidence type="ECO:0000259" key="9">
    <source>
        <dbReference type="Pfam" id="PF25019"/>
    </source>
</evidence>
<name>A0ABQ8HM60_9ROSI</name>
<evidence type="ECO:0000313" key="11">
    <source>
        <dbReference type="Proteomes" id="UP000827721"/>
    </source>
</evidence>
<feature type="domain" description="Disease resistance protein winged helix" evidence="8">
    <location>
        <begin position="435"/>
        <end position="489"/>
    </location>
</feature>
<sequence>MGESQLFLRKQSTCNAWMHCEERFKSEGKSDPSPHTSSVIFQATFLTSILLSHDGIHGEMAWYTCFAFGPVHGICAYITSHIWEFLRDFAINLQQSKVSLCSQVLEQLASFTVGEVQHGVGLVMGAGKAVENITSTLQSIQALLRDAENRQVRDGTVRVWLDKLKETSYDMVDVLDEWNTSMQKLQMEGVDDNAPTFKKKSKNYFLNDISEICGRDCEKNALVSELLSESSEGQTHLRIISVVGKGGIGKTTLAQLAYNCDEVIGNFDVRIWVCVSDPFDEFRVAKAIFEALTGSACHLGELQSILLHISELIVQQKFLLILDDVWTEDYDKWEPLHNCLNNGLSGSKILVTTHECKELELVGRKIVSKCKGLPLAAKTMGSFLRFKRASKEWENILDSELWELKEFEKSIFPALFRSCNDLPPMVKRYFSYCAIFSKNYSLDKDGLIKLWMAQGYLGLEGNTKLEMLGDEYFNILATCSFFQEFNKDNDGIIVGWSLLIKGLGNLRNVSEAEKVEVSNKEQILDLKLNFGGRYSVNNEAILEALQPPQNLQGLTISVYAGNVIFPSWIKSLSNLRKISLNDCFNCEHLPPLGKLSSLESLVIVKMKKVKRVGNEFLGIESNDTSSAVYFPKLKSLEFRWMEEWQEWDFGIKRVGSEEDHMTIMPHLLYLEIRVCKKLKGLPKQLLQMTPLENLTVYHCPVLAERYEKGTGKNWLDISHFPNVGFYS</sequence>
<dbReference type="Pfam" id="PF00931">
    <property type="entry name" value="NB-ARC"/>
    <property type="match status" value="1"/>
</dbReference>
<dbReference type="InterPro" id="IPR058922">
    <property type="entry name" value="WHD_DRP"/>
</dbReference>
<evidence type="ECO:0000256" key="5">
    <source>
        <dbReference type="ARBA" id="ARBA00022840"/>
    </source>
</evidence>
<keyword evidence="4" id="KW-0611">Plant defense</keyword>
<dbReference type="Gene3D" id="1.10.10.10">
    <property type="entry name" value="Winged helix-like DNA-binding domain superfamily/Winged helix DNA-binding domain"/>
    <property type="match status" value="1"/>
</dbReference>
<dbReference type="EMBL" id="JAFEMO010000009">
    <property type="protein sequence ID" value="KAH7565347.1"/>
    <property type="molecule type" value="Genomic_DNA"/>
</dbReference>
<keyword evidence="5" id="KW-0067">ATP-binding</keyword>
<dbReference type="PRINTS" id="PR00364">
    <property type="entry name" value="DISEASERSIST"/>
</dbReference>
<dbReference type="InterPro" id="IPR042197">
    <property type="entry name" value="Apaf_helical"/>
</dbReference>
<dbReference type="Pfam" id="PF18052">
    <property type="entry name" value="Rx_N"/>
    <property type="match status" value="1"/>
</dbReference>
<dbReference type="InterPro" id="IPR036388">
    <property type="entry name" value="WH-like_DNA-bd_sf"/>
</dbReference>
<gene>
    <name evidence="10" type="ORF">JRO89_XS09G0191300</name>
</gene>
<evidence type="ECO:0000259" key="6">
    <source>
        <dbReference type="Pfam" id="PF00931"/>
    </source>
</evidence>
<evidence type="ECO:0000313" key="10">
    <source>
        <dbReference type="EMBL" id="KAH7565347.1"/>
    </source>
</evidence>
<dbReference type="InterPro" id="IPR032675">
    <property type="entry name" value="LRR_dom_sf"/>
</dbReference>
<dbReference type="Gene3D" id="1.20.5.4130">
    <property type="match status" value="1"/>
</dbReference>
<dbReference type="Pfam" id="PF23559">
    <property type="entry name" value="WHD_DRP"/>
    <property type="match status" value="1"/>
</dbReference>
<dbReference type="Gene3D" id="1.10.8.430">
    <property type="entry name" value="Helical domain of apoptotic protease-activating factors"/>
    <property type="match status" value="1"/>
</dbReference>
<dbReference type="PANTHER" id="PTHR36766:SF45">
    <property type="entry name" value="NB-ARC DOMAIN-CONTAINING PROTEIN"/>
    <property type="match status" value="1"/>
</dbReference>
<dbReference type="InterPro" id="IPR027417">
    <property type="entry name" value="P-loop_NTPase"/>
</dbReference>
<evidence type="ECO:0000259" key="7">
    <source>
        <dbReference type="Pfam" id="PF18052"/>
    </source>
</evidence>
<keyword evidence="1" id="KW-0433">Leucine-rich repeat</keyword>
<evidence type="ECO:0000256" key="2">
    <source>
        <dbReference type="ARBA" id="ARBA00022737"/>
    </source>
</evidence>
<evidence type="ECO:0000256" key="1">
    <source>
        <dbReference type="ARBA" id="ARBA00022614"/>
    </source>
</evidence>
<feature type="domain" description="NB-ARC" evidence="6">
    <location>
        <begin position="224"/>
        <end position="355"/>
    </location>
</feature>
<comment type="caution">
    <text evidence="10">The sequence shown here is derived from an EMBL/GenBank/DDBJ whole genome shotgun (WGS) entry which is preliminary data.</text>
</comment>
<keyword evidence="11" id="KW-1185">Reference proteome</keyword>
<dbReference type="SUPFAM" id="SSF52540">
    <property type="entry name" value="P-loop containing nucleoside triphosphate hydrolases"/>
    <property type="match status" value="1"/>
</dbReference>
<dbReference type="Proteomes" id="UP000827721">
    <property type="component" value="Unassembled WGS sequence"/>
</dbReference>
<accession>A0ABQ8HM60</accession>
<keyword evidence="2" id="KW-0677">Repeat</keyword>